<dbReference type="InterPro" id="IPR050561">
    <property type="entry name" value="PTP"/>
</dbReference>
<evidence type="ECO:0000259" key="1">
    <source>
        <dbReference type="PROSITE" id="PS50056"/>
    </source>
</evidence>
<dbReference type="InterPro" id="IPR000387">
    <property type="entry name" value="Tyr_Pase_dom"/>
</dbReference>
<dbReference type="CDD" id="cd14505">
    <property type="entry name" value="CDKN3-like"/>
    <property type="match status" value="1"/>
</dbReference>
<dbReference type="Gene3D" id="3.90.190.10">
    <property type="entry name" value="Protein tyrosine phosphatase superfamily"/>
    <property type="match status" value="1"/>
</dbReference>
<organism evidence="2 3">
    <name type="scientific">Vibrio tritonius</name>
    <dbReference type="NCBI Taxonomy" id="1435069"/>
    <lineage>
        <taxon>Bacteria</taxon>
        <taxon>Pseudomonadati</taxon>
        <taxon>Pseudomonadota</taxon>
        <taxon>Gammaproteobacteria</taxon>
        <taxon>Vibrionales</taxon>
        <taxon>Vibrionaceae</taxon>
        <taxon>Vibrio</taxon>
    </lineage>
</organism>
<dbReference type="InterPro" id="IPR016130">
    <property type="entry name" value="Tyr_Pase_AS"/>
</dbReference>
<dbReference type="PANTHER" id="PTHR23339">
    <property type="entry name" value="TYROSINE SPECIFIC PROTEIN PHOSPHATASE AND DUAL SPECIFICITY PROTEIN PHOSPHATASE"/>
    <property type="match status" value="1"/>
</dbReference>
<dbReference type="EMBL" id="JAIWIU010000069">
    <property type="protein sequence ID" value="MCA2016733.1"/>
    <property type="molecule type" value="Genomic_DNA"/>
</dbReference>
<accession>A0ABS7YM26</accession>
<dbReference type="Proteomes" id="UP001199044">
    <property type="component" value="Unassembled WGS sequence"/>
</dbReference>
<dbReference type="GO" id="GO:0004860">
    <property type="term" value="F:protein kinase inhibitor activity"/>
    <property type="evidence" value="ECO:0007669"/>
    <property type="project" value="UniProtKB-KW"/>
</dbReference>
<dbReference type="PROSITE" id="PS00383">
    <property type="entry name" value="TYR_PHOSPHATASE_1"/>
    <property type="match status" value="1"/>
</dbReference>
<reference evidence="3" key="1">
    <citation type="submission" date="2023-07" db="EMBL/GenBank/DDBJ databases">
        <title>Molecular identification of indigenous halophilic bacteria isolated from red sea cost, biodegradation of synthetic dyes and assessment of degraded metabolite toxicity.</title>
        <authorList>
            <person name="Chaieb K."/>
            <person name="Altayb H.N."/>
        </authorList>
    </citation>
    <scope>NUCLEOTIDE SEQUENCE [LARGE SCALE GENOMIC DNA]</scope>
    <source>
        <strain evidence="3">K20</strain>
    </source>
</reference>
<gene>
    <name evidence="2" type="ORF">LDJ79_11470</name>
</gene>
<comment type="caution">
    <text evidence="2">The sequence shown here is derived from an EMBL/GenBank/DDBJ whole genome shotgun (WGS) entry which is preliminary data.</text>
</comment>
<protein>
    <submittedName>
        <fullName evidence="2">Cyclin-dependent kinase inhibitor 3 family protein</fullName>
    </submittedName>
</protein>
<dbReference type="Pfam" id="PF22785">
    <property type="entry name" value="Tc-R-P"/>
    <property type="match status" value="1"/>
</dbReference>
<dbReference type="RefSeq" id="WP_068713963.1">
    <property type="nucleotide sequence ID" value="NZ_AP014635.1"/>
</dbReference>
<keyword evidence="2" id="KW-0649">Protein kinase inhibitor</keyword>
<evidence type="ECO:0000313" key="2">
    <source>
        <dbReference type="EMBL" id="MCA2016733.1"/>
    </source>
</evidence>
<keyword evidence="3" id="KW-1185">Reference proteome</keyword>
<proteinExistence type="predicted"/>
<sequence length="165" mass="17712">MEHPTWLLPLDNSAGLVLTPCPGTKGVSLVESIEQLKAQGVTVVVTALSGIEMEQAGVGDLPNVVAAQGLQWFSAPIEDDDVPDAQFARLWHLASPNLHRALKLGEKVALHCMGGSGRTGLLAAHLLGEQDWPVDKVIAEVQALRPGAFTKTKQIEYVHQLLRAE</sequence>
<name>A0ABS7YM26_9VIBR</name>
<dbReference type="InterPro" id="IPR029021">
    <property type="entry name" value="Prot-tyrosine_phosphatase-like"/>
</dbReference>
<dbReference type="PROSITE" id="PS50056">
    <property type="entry name" value="TYR_PHOSPHATASE_2"/>
    <property type="match status" value="1"/>
</dbReference>
<dbReference type="SUPFAM" id="SSF52799">
    <property type="entry name" value="(Phosphotyrosine protein) phosphatases II"/>
    <property type="match status" value="1"/>
</dbReference>
<evidence type="ECO:0000313" key="3">
    <source>
        <dbReference type="Proteomes" id="UP001199044"/>
    </source>
</evidence>
<feature type="domain" description="Tyrosine specific protein phosphatases" evidence="1">
    <location>
        <begin position="105"/>
        <end position="156"/>
    </location>
</feature>